<keyword evidence="1" id="KW-0175">Coiled coil</keyword>
<evidence type="ECO:0008006" key="6">
    <source>
        <dbReference type="Google" id="ProtNLM"/>
    </source>
</evidence>
<evidence type="ECO:0000256" key="2">
    <source>
        <dbReference type="SAM" id="MobiDB-lite"/>
    </source>
</evidence>
<feature type="compositionally biased region" description="Basic and acidic residues" evidence="2">
    <location>
        <begin position="653"/>
        <end position="671"/>
    </location>
</feature>
<accession>A0A9W6JHV6</accession>
<dbReference type="RefSeq" id="WP_271205186.1">
    <property type="nucleotide sequence ID" value="NZ_BSFK01000016.1"/>
</dbReference>
<feature type="transmembrane region" description="Helical" evidence="3">
    <location>
        <begin position="156"/>
        <end position="174"/>
    </location>
</feature>
<name>A0A9W6JHV6_9HYPH</name>
<feature type="compositionally biased region" description="Low complexity" evidence="2">
    <location>
        <begin position="554"/>
        <end position="573"/>
    </location>
</feature>
<feature type="transmembrane region" description="Helical" evidence="3">
    <location>
        <begin position="32"/>
        <end position="54"/>
    </location>
</feature>
<protein>
    <recommendedName>
        <fullName evidence="6">TIGR02302 family protein</fullName>
    </recommendedName>
</protein>
<feature type="compositionally biased region" description="Basic and acidic residues" evidence="2">
    <location>
        <begin position="840"/>
        <end position="856"/>
    </location>
</feature>
<feature type="compositionally biased region" description="Low complexity" evidence="2">
    <location>
        <begin position="616"/>
        <end position="633"/>
    </location>
</feature>
<feature type="compositionally biased region" description="Low complexity" evidence="2">
    <location>
        <begin position="809"/>
        <end position="839"/>
    </location>
</feature>
<evidence type="ECO:0000256" key="1">
    <source>
        <dbReference type="SAM" id="Coils"/>
    </source>
</evidence>
<feature type="region of interest" description="Disordered" evidence="2">
    <location>
        <begin position="553"/>
        <end position="576"/>
    </location>
</feature>
<proteinExistence type="predicted"/>
<dbReference type="Pfam" id="PF13779">
    <property type="entry name" value="DUF4175"/>
    <property type="match status" value="1"/>
</dbReference>
<sequence>MNDTHPIPPSSRGSLIDRLARRAALALVWEKAWPALASALVVGLVFLSASWLGLWDALPVWARMAGVALFALAALAALAPLVRLRPEGRRAALARVDRDSALAHRPATSYDDRLAEAGEDPLTRALWAAHRERLEAESARLRAAAPRPRLAARDPYALRFLAALVAVVAFVAAGSDRDARLRAAFDWTTPRAEVPPVRVDAWLTPPPYTGRPPIFLTAAKAQGEAAPEVTRAPAGSLLVVRVAGGTAEVTATGGLEQATPEDAKRPEGLTEHRFRLTGASELRVAGDGDAAPRSWRFAAIPDAPPTIRLSEPPQRNARGGATLRYEVTDDYGVVAAEARFALKPAETPKDGQAEERRPLYEAPKIALTLPRKRAREGKGQTSLDLAEHPFAGAEAVMTLVAKDEAGQEGLSAPETLRLPGRPFVNPLARALVEQRRTLALDANAKPEVARALQALMLYPEEFTPRASVYLGLRTAYRRLDIAQTDDELRAVADHLWEMALRLEDGDLPDAERKLRQAEQELREALENGASEQEIAKLTEELRKALDAFMKELAQRAQQQPGQQAQTPPNGAQAIRPDDLRKMIDRMEQMAKSGSREAAQQALNELREMLDNLRTAQPGQQQQGDPQQSQNQQQMDKLQGMIREQNQLRDKTYQQYRQQERAERNQRGRDGQPRQGQSGDMQALAEQQRQLQKKLDELMQEMSPGGQPDRPNQPQRPGENGGEGQQQQQQGQSGQGQQGEGRQGQGQQGQGQPGQGQGRQAQGEGQGQGQDPLGEAGRSMGDARGALGQGRTGQALDDQSRALDNLRKGAQALAEQMRQQAEQQGQQPGQGQQGAENGQADGRDDPLGRPVRRRESDGTGTKVPGEIEAQRARRVLEELRRRIGESERPREELDYLERLLTP</sequence>
<reference evidence="4" key="2">
    <citation type="submission" date="2023-01" db="EMBL/GenBank/DDBJ databases">
        <authorList>
            <person name="Sun Q."/>
            <person name="Evtushenko L."/>
        </authorList>
    </citation>
    <scope>NUCLEOTIDE SEQUENCE</scope>
    <source>
        <strain evidence="4">VKM B-2555</strain>
    </source>
</reference>
<feature type="compositionally biased region" description="Gly residues" evidence="2">
    <location>
        <begin position="732"/>
        <end position="756"/>
    </location>
</feature>
<dbReference type="EMBL" id="BSFK01000016">
    <property type="protein sequence ID" value="GLK77332.1"/>
    <property type="molecule type" value="Genomic_DNA"/>
</dbReference>
<reference evidence="4" key="1">
    <citation type="journal article" date="2014" name="Int. J. Syst. Evol. Microbiol.">
        <title>Complete genome sequence of Corynebacterium casei LMG S-19264T (=DSM 44701T), isolated from a smear-ripened cheese.</title>
        <authorList>
            <consortium name="US DOE Joint Genome Institute (JGI-PGF)"/>
            <person name="Walter F."/>
            <person name="Albersmeier A."/>
            <person name="Kalinowski J."/>
            <person name="Ruckert C."/>
        </authorList>
    </citation>
    <scope>NUCLEOTIDE SEQUENCE</scope>
    <source>
        <strain evidence="4">VKM B-2555</strain>
    </source>
</reference>
<keyword evidence="3" id="KW-1133">Transmembrane helix</keyword>
<keyword evidence="3" id="KW-0812">Transmembrane</keyword>
<feature type="transmembrane region" description="Helical" evidence="3">
    <location>
        <begin position="60"/>
        <end position="82"/>
    </location>
</feature>
<feature type="compositionally biased region" description="Basic and acidic residues" evidence="2">
    <location>
        <begin position="867"/>
        <end position="901"/>
    </location>
</feature>
<dbReference type="AlphaFoldDB" id="A0A9W6JHV6"/>
<evidence type="ECO:0000313" key="4">
    <source>
        <dbReference type="EMBL" id="GLK77332.1"/>
    </source>
</evidence>
<dbReference type="InterPro" id="IPR012683">
    <property type="entry name" value="CHP02302_TM"/>
</dbReference>
<evidence type="ECO:0000256" key="3">
    <source>
        <dbReference type="SAM" id="Phobius"/>
    </source>
</evidence>
<dbReference type="NCBIfam" id="TIGR02302">
    <property type="entry name" value="aProt_lowcomp"/>
    <property type="match status" value="1"/>
</dbReference>
<organism evidence="4 5">
    <name type="scientific">Methylopila jiangsuensis</name>
    <dbReference type="NCBI Taxonomy" id="586230"/>
    <lineage>
        <taxon>Bacteria</taxon>
        <taxon>Pseudomonadati</taxon>
        <taxon>Pseudomonadota</taxon>
        <taxon>Alphaproteobacteria</taxon>
        <taxon>Hyphomicrobiales</taxon>
        <taxon>Methylopilaceae</taxon>
        <taxon>Methylopila</taxon>
    </lineage>
</organism>
<feature type="compositionally biased region" description="Basic and acidic residues" evidence="2">
    <location>
        <begin position="797"/>
        <end position="806"/>
    </location>
</feature>
<keyword evidence="5" id="KW-1185">Reference proteome</keyword>
<feature type="region of interest" description="Disordered" evidence="2">
    <location>
        <begin position="615"/>
        <end position="636"/>
    </location>
</feature>
<evidence type="ECO:0000313" key="5">
    <source>
        <dbReference type="Proteomes" id="UP001143364"/>
    </source>
</evidence>
<feature type="region of interest" description="Disordered" evidence="2">
    <location>
        <begin position="653"/>
        <end position="901"/>
    </location>
</feature>
<feature type="coiled-coil region" evidence="1">
    <location>
        <begin position="500"/>
        <end position="547"/>
    </location>
</feature>
<dbReference type="Proteomes" id="UP001143364">
    <property type="component" value="Unassembled WGS sequence"/>
</dbReference>
<gene>
    <name evidence="4" type="ORF">GCM10008171_25860</name>
</gene>
<comment type="caution">
    <text evidence="4">The sequence shown here is derived from an EMBL/GenBank/DDBJ whole genome shotgun (WGS) entry which is preliminary data.</text>
</comment>
<keyword evidence="3" id="KW-0472">Membrane</keyword>